<protein>
    <submittedName>
        <fullName evidence="1">Predicted nucleic acid-binding protein, contains PIN domain</fullName>
    </submittedName>
</protein>
<sequence>MKPKVYIETSIVSYLAARSSRDSVAAANRKLTQQWWENRSACFELVISEFVSQEAAAGDTDAAARRMGVIQSMPELTVTDEVGKLARVLIENVPLPPKAQVDAFHIAIAAIHGIEYLLTWNCTHIHNAALRPRIEALCCSRGFDPPIICTPQELLEA</sequence>
<proteinExistence type="predicted"/>
<name>A0A450X7T8_9GAMM</name>
<dbReference type="AlphaFoldDB" id="A0A450X7T8"/>
<dbReference type="InterPro" id="IPR029060">
    <property type="entry name" value="PIN-like_dom_sf"/>
</dbReference>
<gene>
    <name evidence="1" type="ORF">BECKMB1821G_GA0114241_101325</name>
</gene>
<reference evidence="1" key="1">
    <citation type="submission" date="2019-02" db="EMBL/GenBank/DDBJ databases">
        <authorList>
            <person name="Gruber-Vodicka R. H."/>
            <person name="Seah K. B. B."/>
        </authorList>
    </citation>
    <scope>NUCLEOTIDE SEQUENCE</scope>
    <source>
        <strain evidence="1">BECK_BZ197</strain>
    </source>
</reference>
<dbReference type="SUPFAM" id="SSF88723">
    <property type="entry name" value="PIN domain-like"/>
    <property type="match status" value="1"/>
</dbReference>
<dbReference type="CDD" id="cd18687">
    <property type="entry name" value="PIN_VapC-like"/>
    <property type="match status" value="1"/>
</dbReference>
<evidence type="ECO:0000313" key="1">
    <source>
        <dbReference type="EMBL" id="VFK25382.1"/>
    </source>
</evidence>
<dbReference type="EMBL" id="CAADFO010000013">
    <property type="protein sequence ID" value="VFK25382.1"/>
    <property type="molecule type" value="Genomic_DNA"/>
</dbReference>
<accession>A0A450X7T8</accession>
<organism evidence="1">
    <name type="scientific">Candidatus Kentrum sp. MB</name>
    <dbReference type="NCBI Taxonomy" id="2138164"/>
    <lineage>
        <taxon>Bacteria</taxon>
        <taxon>Pseudomonadati</taxon>
        <taxon>Pseudomonadota</taxon>
        <taxon>Gammaproteobacteria</taxon>
        <taxon>Candidatus Kentrum</taxon>
    </lineage>
</organism>